<feature type="transmembrane region" description="Helical" evidence="7">
    <location>
        <begin position="364"/>
        <end position="384"/>
    </location>
</feature>
<dbReference type="PANTHER" id="PTHR33406:SF13">
    <property type="entry name" value="MEMBRANE PROTEIN YDFJ"/>
    <property type="match status" value="1"/>
</dbReference>
<gene>
    <name evidence="9" type="ordered locus">Ksed_04640</name>
</gene>
<dbReference type="RefSeq" id="WP_012801954.1">
    <property type="nucleotide sequence ID" value="NC_013169.1"/>
</dbReference>
<dbReference type="AlphaFoldDB" id="C7NKQ0"/>
<feature type="transmembrane region" description="Helical" evidence="7">
    <location>
        <begin position="16"/>
        <end position="37"/>
    </location>
</feature>
<organism evidence="9 10">
    <name type="scientific">Kytococcus sedentarius (strain ATCC 14392 / DSM 20547 / JCM 11482 / CCUG 33030 / NBRC 15357 / NCTC 11040 / CCM 314 / 541)</name>
    <name type="common">Micrococcus sedentarius</name>
    <dbReference type="NCBI Taxonomy" id="478801"/>
    <lineage>
        <taxon>Bacteria</taxon>
        <taxon>Bacillati</taxon>
        <taxon>Actinomycetota</taxon>
        <taxon>Actinomycetes</taxon>
        <taxon>Micrococcales</taxon>
        <taxon>Kytococcaceae</taxon>
        <taxon>Kytococcus</taxon>
    </lineage>
</organism>
<dbReference type="SUPFAM" id="SSF57997">
    <property type="entry name" value="Tropomyosin"/>
    <property type="match status" value="1"/>
</dbReference>
<evidence type="ECO:0000313" key="10">
    <source>
        <dbReference type="Proteomes" id="UP000006666"/>
    </source>
</evidence>
<keyword evidence="5 7" id="KW-0472">Membrane</keyword>
<keyword evidence="10" id="KW-1185">Reference proteome</keyword>
<feature type="transmembrane region" description="Helical" evidence="7">
    <location>
        <begin position="851"/>
        <end position="873"/>
    </location>
</feature>
<dbReference type="Gene3D" id="1.10.287.620">
    <property type="entry name" value="Helix Hairpins"/>
    <property type="match status" value="1"/>
</dbReference>
<keyword evidence="4 7" id="KW-1133">Transmembrane helix</keyword>
<feature type="transmembrane region" description="Helical" evidence="7">
    <location>
        <begin position="809"/>
        <end position="830"/>
    </location>
</feature>
<reference evidence="9 10" key="1">
    <citation type="journal article" date="2009" name="Stand. Genomic Sci.">
        <title>Complete genome sequence of Kytococcus sedentarius type strain (541).</title>
        <authorList>
            <person name="Sims D."/>
            <person name="Brettin T."/>
            <person name="Detter J.C."/>
            <person name="Han C."/>
            <person name="Lapidus A."/>
            <person name="Copeland A."/>
            <person name="Glavina Del Rio T."/>
            <person name="Nolan M."/>
            <person name="Chen F."/>
            <person name="Lucas S."/>
            <person name="Tice H."/>
            <person name="Cheng J.F."/>
            <person name="Bruce D."/>
            <person name="Goodwin L."/>
            <person name="Pitluck S."/>
            <person name="Ovchinnikova G."/>
            <person name="Pati A."/>
            <person name="Ivanova N."/>
            <person name="Mavrommatis K."/>
            <person name="Chen A."/>
            <person name="Palaniappan K."/>
            <person name="D'haeseleer P."/>
            <person name="Chain P."/>
            <person name="Bristow J."/>
            <person name="Eisen J.A."/>
            <person name="Markowitz V."/>
            <person name="Hugenholtz P."/>
            <person name="Schneider S."/>
            <person name="Goker M."/>
            <person name="Pukall R."/>
            <person name="Kyrpides N.C."/>
            <person name="Klenk H.P."/>
        </authorList>
    </citation>
    <scope>NUCLEOTIDE SEQUENCE [LARGE SCALE GENOMIC DNA]</scope>
    <source>
        <strain evidence="10">ATCC 14392 / DSM 20547 / JCM 11482 / CCUG 33030 / NBRC 15357 / NCTC 11040 / CCM 314 / 541</strain>
    </source>
</reference>
<dbReference type="InterPro" id="IPR000731">
    <property type="entry name" value="SSD"/>
</dbReference>
<evidence type="ECO:0000256" key="5">
    <source>
        <dbReference type="ARBA" id="ARBA00023136"/>
    </source>
</evidence>
<dbReference type="Proteomes" id="UP000006666">
    <property type="component" value="Chromosome"/>
</dbReference>
<feature type="compositionally biased region" description="Basic and acidic residues" evidence="6">
    <location>
        <begin position="223"/>
        <end position="237"/>
    </location>
</feature>
<evidence type="ECO:0000259" key="8">
    <source>
        <dbReference type="PROSITE" id="PS50156"/>
    </source>
</evidence>
<evidence type="ECO:0000256" key="1">
    <source>
        <dbReference type="ARBA" id="ARBA00004651"/>
    </source>
</evidence>
<protein>
    <submittedName>
        <fullName evidence="9">Predicted RND superfamily drug exporter</fullName>
    </submittedName>
</protein>
<feature type="transmembrane region" description="Helical" evidence="7">
    <location>
        <begin position="742"/>
        <end position="761"/>
    </location>
</feature>
<dbReference type="EMBL" id="CP001686">
    <property type="protein sequence ID" value="ACV05536.1"/>
    <property type="molecule type" value="Genomic_DNA"/>
</dbReference>
<dbReference type="Gene3D" id="1.20.1640.10">
    <property type="entry name" value="Multidrug efflux transporter AcrB transmembrane domain"/>
    <property type="match status" value="2"/>
</dbReference>
<evidence type="ECO:0000313" key="9">
    <source>
        <dbReference type="EMBL" id="ACV05536.1"/>
    </source>
</evidence>
<name>C7NKQ0_KYTSD</name>
<dbReference type="eggNOG" id="COG3206">
    <property type="taxonomic scope" value="Bacteria"/>
</dbReference>
<dbReference type="InterPro" id="IPR050545">
    <property type="entry name" value="Mycobact_MmpL"/>
</dbReference>
<feature type="region of interest" description="Disordered" evidence="6">
    <location>
        <begin position="507"/>
        <end position="566"/>
    </location>
</feature>
<feature type="transmembrane region" description="Helical" evidence="7">
    <location>
        <begin position="334"/>
        <end position="352"/>
    </location>
</feature>
<feature type="region of interest" description="Disordered" evidence="6">
    <location>
        <begin position="163"/>
        <end position="185"/>
    </location>
</feature>
<keyword evidence="3 7" id="KW-0812">Transmembrane</keyword>
<feature type="transmembrane region" description="Helical" evidence="7">
    <location>
        <begin position="581"/>
        <end position="600"/>
    </location>
</feature>
<evidence type="ECO:0000256" key="3">
    <source>
        <dbReference type="ARBA" id="ARBA00022692"/>
    </source>
</evidence>
<dbReference type="GO" id="GO:0005886">
    <property type="term" value="C:plasma membrane"/>
    <property type="evidence" value="ECO:0007669"/>
    <property type="project" value="UniProtKB-SubCell"/>
</dbReference>
<feature type="transmembrane region" description="Helical" evidence="7">
    <location>
        <begin position="465"/>
        <end position="490"/>
    </location>
</feature>
<dbReference type="eggNOG" id="COG2409">
    <property type="taxonomic scope" value="Bacteria"/>
</dbReference>
<accession>C7NKQ0</accession>
<sequence length="958" mass="101423">MAERLYALGHWASRHVWPVIIAWLMVVASFGGAAATFSKPLSTEFTIPGTEFQEVMDQLKEGVPDAAGGVGTVVFESESGEFTADQRTAINEVVKDFATAEGVTAAESPFALQKEIDDAPKELKQAREELESGRTQLENGREELESGKKELAQGREQLEQAQKELDAGKQELQSGRTELKQQREQVEQLRAQLGPDHPRVQQAEAGLQRGQQQLEQAEAEVEAGTKRLSNEREKLEAGEQEIATNEKKLADSQKELTSGEADLERGQAQQELTDGMRFVAEGGGVAYTQIRFADEMHNVAIEDREAVMAKAEGLSDQGITTTFSEEMSQDTSSIIGPGEIIGVVVAAIVLLVMLRSLTAAGLPLVNALLGVAVGVAGALSLTPFISMQDITPVLAVMLGLAVGIDYTLFIVHRHRTQMVTGMDKHESIGLAIGTAGNAVGVAGATVFIALAALTLTGIPFLGTMGLVAAATVLIAVLVAWTLSPALLSLLGDRVLGKGGRAKRARALEQEQAGAQGRALANEQEQELRAGSRPRGGATSFFNPPATAQHAGTSSEPGGGTSVQHEAADEDHPFWARLVTRVPWLTVLAVVLGLGALAWPVTDMRLGMPDGSTAPADSQGYQTFDTIRTHFGDGVNGPLVAMAEAPEGLSEGEAADRQIAIAQELHATEGVEYVVPAGMSEDRSMLAFQITPSTAPGDEATLDLVHRLRDKAPGIESAQDVELGFTGLTVANIDISEALASTLPLYLAVVVGLSLLLLVLVFRSIVVPLVATAGFLLSVGASFGAVVAVYQWGWLGSLFGVNEPGAILSFLPTLVIGVLFGLAMDYQMFLVSGMREAWAHGASARKAVQRGFGAGASVVTAAALIMVSVFAGFIHAELTMIRPIGLALALGVLVDAFVVRMTFTPAVLHLLGEKAWWIPRWLDRILPDLDVEGAKLQKAHGVDAEGHHIPAEPATATAR</sequence>
<feature type="compositionally biased region" description="Low complexity" evidence="6">
    <location>
        <begin position="203"/>
        <end position="216"/>
    </location>
</feature>
<feature type="compositionally biased region" description="Basic and acidic residues" evidence="6">
    <location>
        <begin position="244"/>
        <end position="254"/>
    </location>
</feature>
<dbReference type="Pfam" id="PF03176">
    <property type="entry name" value="MMPL"/>
    <property type="match status" value="2"/>
</dbReference>
<feature type="transmembrane region" description="Helical" evidence="7">
    <location>
        <begin position="768"/>
        <end position="789"/>
    </location>
</feature>
<feature type="compositionally biased region" description="Basic and acidic residues" evidence="6">
    <location>
        <begin position="139"/>
        <end position="151"/>
    </location>
</feature>
<feature type="domain" description="SSD" evidence="8">
    <location>
        <begin position="357"/>
        <end position="489"/>
    </location>
</feature>
<feature type="region of interest" description="Disordered" evidence="6">
    <location>
        <begin position="203"/>
        <end position="261"/>
    </location>
</feature>
<proteinExistence type="predicted"/>
<evidence type="ECO:0000256" key="7">
    <source>
        <dbReference type="SAM" id="Phobius"/>
    </source>
</evidence>
<dbReference type="PROSITE" id="PS50156">
    <property type="entry name" value="SSD"/>
    <property type="match status" value="1"/>
</dbReference>
<evidence type="ECO:0000256" key="2">
    <source>
        <dbReference type="ARBA" id="ARBA00022475"/>
    </source>
</evidence>
<keyword evidence="2" id="KW-1003">Cell membrane</keyword>
<dbReference type="InterPro" id="IPR004869">
    <property type="entry name" value="MMPL_dom"/>
</dbReference>
<evidence type="ECO:0000256" key="6">
    <source>
        <dbReference type="SAM" id="MobiDB-lite"/>
    </source>
</evidence>
<comment type="subcellular location">
    <subcellularLocation>
        <location evidence="1">Cell membrane</location>
        <topology evidence="1">Multi-pass membrane protein</topology>
    </subcellularLocation>
</comment>
<dbReference type="SUPFAM" id="SSF82866">
    <property type="entry name" value="Multidrug efflux transporter AcrB transmembrane domain"/>
    <property type="match status" value="2"/>
</dbReference>
<feature type="transmembrane region" description="Helical" evidence="7">
    <location>
        <begin position="430"/>
        <end position="453"/>
    </location>
</feature>
<dbReference type="KEGG" id="kse:Ksed_04640"/>
<dbReference type="PANTHER" id="PTHR33406">
    <property type="entry name" value="MEMBRANE PROTEIN MJ1562-RELATED"/>
    <property type="match status" value="1"/>
</dbReference>
<dbReference type="STRING" id="478801.Ksed_04640"/>
<feature type="region of interest" description="Disordered" evidence="6">
    <location>
        <begin position="125"/>
        <end position="151"/>
    </location>
</feature>
<feature type="transmembrane region" description="Helical" evidence="7">
    <location>
        <begin position="879"/>
        <end position="898"/>
    </location>
</feature>
<feature type="transmembrane region" description="Helical" evidence="7">
    <location>
        <begin position="390"/>
        <end position="409"/>
    </location>
</feature>
<dbReference type="HOGENOM" id="CLU_005108_1_2_11"/>
<evidence type="ECO:0000256" key="4">
    <source>
        <dbReference type="ARBA" id="ARBA00022989"/>
    </source>
</evidence>